<dbReference type="Gene3D" id="3.30.460.20">
    <property type="entry name" value="CorA soluble domain-like"/>
    <property type="match status" value="1"/>
</dbReference>
<evidence type="ECO:0000256" key="2">
    <source>
        <dbReference type="ARBA" id="ARBA00009765"/>
    </source>
</evidence>
<evidence type="ECO:0000256" key="9">
    <source>
        <dbReference type="ARBA" id="ARBA00023065"/>
    </source>
</evidence>
<accession>A0A927BYB5</accession>
<feature type="transmembrane region" description="Helical" evidence="11">
    <location>
        <begin position="297"/>
        <end position="316"/>
    </location>
</feature>
<dbReference type="Pfam" id="PF01544">
    <property type="entry name" value="CorA"/>
    <property type="match status" value="1"/>
</dbReference>
<dbReference type="GO" id="GO:0005886">
    <property type="term" value="C:plasma membrane"/>
    <property type="evidence" value="ECO:0007669"/>
    <property type="project" value="UniProtKB-SubCell"/>
</dbReference>
<dbReference type="RefSeq" id="WP_190762019.1">
    <property type="nucleotide sequence ID" value="NZ_JACXLD010000001.1"/>
</dbReference>
<keyword evidence="6 11" id="KW-0812">Transmembrane</keyword>
<dbReference type="InterPro" id="IPR045863">
    <property type="entry name" value="CorA_TM1_TM2"/>
</dbReference>
<evidence type="ECO:0000256" key="7">
    <source>
        <dbReference type="ARBA" id="ARBA00022833"/>
    </source>
</evidence>
<comment type="caution">
    <text evidence="12">The sequence shown here is derived from an EMBL/GenBank/DDBJ whole genome shotgun (WGS) entry which is preliminary data.</text>
</comment>
<gene>
    <name evidence="12" type="ORF">IB286_02205</name>
</gene>
<evidence type="ECO:0000256" key="8">
    <source>
        <dbReference type="ARBA" id="ARBA00022989"/>
    </source>
</evidence>
<keyword evidence="7" id="KW-0862">Zinc</keyword>
<evidence type="ECO:0000256" key="6">
    <source>
        <dbReference type="ARBA" id="ARBA00022692"/>
    </source>
</evidence>
<dbReference type="InterPro" id="IPR002523">
    <property type="entry name" value="MgTranspt_CorA/ZnTranspt_ZntB"/>
</dbReference>
<dbReference type="GO" id="GO:0000287">
    <property type="term" value="F:magnesium ion binding"/>
    <property type="evidence" value="ECO:0007669"/>
    <property type="project" value="TreeGrafter"/>
</dbReference>
<protein>
    <submittedName>
        <fullName evidence="12">Zinc transporter ZntB</fullName>
    </submittedName>
</protein>
<name>A0A927BYB5_9GAMM</name>
<keyword evidence="10 11" id="KW-0472">Membrane</keyword>
<evidence type="ECO:0000313" key="13">
    <source>
        <dbReference type="Proteomes" id="UP000610558"/>
    </source>
</evidence>
<evidence type="ECO:0000256" key="11">
    <source>
        <dbReference type="SAM" id="Phobius"/>
    </source>
</evidence>
<dbReference type="Gene3D" id="1.20.58.340">
    <property type="entry name" value="Magnesium transport protein CorA, transmembrane region"/>
    <property type="match status" value="2"/>
</dbReference>
<dbReference type="EMBL" id="JACXLD010000001">
    <property type="protein sequence ID" value="MBD2857803.1"/>
    <property type="molecule type" value="Genomic_DNA"/>
</dbReference>
<dbReference type="PANTHER" id="PTHR46494">
    <property type="entry name" value="CORA FAMILY METAL ION TRANSPORTER (EUROFUNG)"/>
    <property type="match status" value="1"/>
</dbReference>
<keyword evidence="13" id="KW-1185">Reference proteome</keyword>
<evidence type="ECO:0000256" key="10">
    <source>
        <dbReference type="ARBA" id="ARBA00023136"/>
    </source>
</evidence>
<sequence length="322" mass="35670">MKDFVVYSYLLDGNGGAATLDEAGLKSWTPEQGVLWLHLNYDKPDVAEFLEQECGLDEITVAALTAGETRPRATAHAGGVLMALRGVNMNPNADPEDMVSIRLFATPQRIISTRKRRLLSVDDLVNGLQQNAGPASSAEFISLLCDRLVRRMSGLVMDLEEHLDTLEESLMNLPRNKLRSELSDVRRQCISLRRYLAPQREALSWFVSERLAWFGDIERAQVRETGDQLAQKIETLDSIRDRAGVAQEELVNQISEESNNRMYLLSIVSAIFLPLGFATGVLGVNVGGIPGADNADAFAIFVLGMAVIAGAMLAWFRYKKWV</sequence>
<dbReference type="GO" id="GO:0050897">
    <property type="term" value="F:cobalt ion binding"/>
    <property type="evidence" value="ECO:0007669"/>
    <property type="project" value="TreeGrafter"/>
</dbReference>
<dbReference type="PANTHER" id="PTHR46494:SF3">
    <property type="entry name" value="ZINC TRANSPORT PROTEIN ZNTB"/>
    <property type="match status" value="1"/>
</dbReference>
<keyword evidence="5" id="KW-0997">Cell inner membrane</keyword>
<dbReference type="SUPFAM" id="SSF143865">
    <property type="entry name" value="CorA soluble domain-like"/>
    <property type="match status" value="1"/>
</dbReference>
<evidence type="ECO:0000256" key="1">
    <source>
        <dbReference type="ARBA" id="ARBA00004651"/>
    </source>
</evidence>
<dbReference type="SUPFAM" id="SSF144083">
    <property type="entry name" value="Magnesium transport protein CorA, transmembrane region"/>
    <property type="match status" value="1"/>
</dbReference>
<dbReference type="AlphaFoldDB" id="A0A927BYB5"/>
<evidence type="ECO:0000256" key="4">
    <source>
        <dbReference type="ARBA" id="ARBA00022475"/>
    </source>
</evidence>
<evidence type="ECO:0000313" key="12">
    <source>
        <dbReference type="EMBL" id="MBD2857803.1"/>
    </source>
</evidence>
<dbReference type="GO" id="GO:0015087">
    <property type="term" value="F:cobalt ion transmembrane transporter activity"/>
    <property type="evidence" value="ECO:0007669"/>
    <property type="project" value="TreeGrafter"/>
</dbReference>
<comment type="subcellular location">
    <subcellularLocation>
        <location evidence="1">Cell membrane</location>
        <topology evidence="1">Multi-pass membrane protein</topology>
    </subcellularLocation>
</comment>
<feature type="transmembrane region" description="Helical" evidence="11">
    <location>
        <begin position="263"/>
        <end position="285"/>
    </location>
</feature>
<reference evidence="12" key="1">
    <citation type="submission" date="2020-09" db="EMBL/GenBank/DDBJ databases">
        <authorList>
            <person name="Yoon J.-W."/>
        </authorList>
    </citation>
    <scope>NUCLEOTIDE SEQUENCE</scope>
    <source>
        <strain evidence="12">KMU-158</strain>
    </source>
</reference>
<comment type="similarity">
    <text evidence="2">Belongs to the CorA metal ion transporter (MIT) (TC 1.A.35) family.</text>
</comment>
<keyword evidence="4" id="KW-1003">Cell membrane</keyword>
<keyword evidence="9" id="KW-0406">Ion transport</keyword>
<organism evidence="12 13">
    <name type="scientific">Spongiibacter pelagi</name>
    <dbReference type="NCBI Taxonomy" id="2760804"/>
    <lineage>
        <taxon>Bacteria</taxon>
        <taxon>Pseudomonadati</taxon>
        <taxon>Pseudomonadota</taxon>
        <taxon>Gammaproteobacteria</taxon>
        <taxon>Cellvibrionales</taxon>
        <taxon>Spongiibacteraceae</taxon>
        <taxon>Spongiibacter</taxon>
    </lineage>
</organism>
<dbReference type="CDD" id="cd12833">
    <property type="entry name" value="ZntB-like_1"/>
    <property type="match status" value="1"/>
</dbReference>
<proteinExistence type="inferred from homology"/>
<keyword evidence="8 11" id="KW-1133">Transmembrane helix</keyword>
<dbReference type="InterPro" id="IPR045861">
    <property type="entry name" value="CorA_cytoplasmic_dom"/>
</dbReference>
<evidence type="ECO:0000256" key="3">
    <source>
        <dbReference type="ARBA" id="ARBA00022448"/>
    </source>
</evidence>
<dbReference type="Proteomes" id="UP000610558">
    <property type="component" value="Unassembled WGS sequence"/>
</dbReference>
<evidence type="ECO:0000256" key="5">
    <source>
        <dbReference type="ARBA" id="ARBA00022519"/>
    </source>
</evidence>
<keyword evidence="3" id="KW-0813">Transport</keyword>
<dbReference type="GO" id="GO:0015095">
    <property type="term" value="F:magnesium ion transmembrane transporter activity"/>
    <property type="evidence" value="ECO:0007669"/>
    <property type="project" value="TreeGrafter"/>
</dbReference>